<accession>A0A0F7L9L9</accession>
<evidence type="ECO:0000313" key="1">
    <source>
        <dbReference type="EMBL" id="AKH47796.1"/>
    </source>
</evidence>
<organism evidence="1">
    <name type="scientific">uncultured marine virus</name>
    <dbReference type="NCBI Taxonomy" id="186617"/>
    <lineage>
        <taxon>Viruses</taxon>
        <taxon>environmental samples</taxon>
    </lineage>
</organism>
<sequence>MKNTWYSVCVPCPTCNGETVLQLANYSSDGELWFVLYCATCKELVNWHVFGQALSHRALIYDFDKSCKKCHQTVKPMPVRPPLALPRAPDVETEADKKFERECGIEPGDLS</sequence>
<name>A0A0F7L9L9_9VIRU</name>
<reference evidence="1" key="1">
    <citation type="journal article" date="2015" name="Front. Microbiol.">
        <title>Combining genomic sequencing methods to explore viral diversity and reveal potential virus-host interactions.</title>
        <authorList>
            <person name="Chow C.E."/>
            <person name="Winget D.M."/>
            <person name="White R.A.III."/>
            <person name="Hallam S.J."/>
            <person name="Suttle C.A."/>
        </authorList>
    </citation>
    <scope>NUCLEOTIDE SEQUENCE</scope>
    <source>
        <strain evidence="1">Oxic1_3</strain>
    </source>
</reference>
<reference evidence="1" key="2">
    <citation type="submission" date="2015-03" db="EMBL/GenBank/DDBJ databases">
        <authorList>
            <person name="Chow C.-E.T."/>
            <person name="Winget D.M."/>
            <person name="White R.A.III."/>
            <person name="Hallam S.J."/>
            <person name="Suttle C.A."/>
        </authorList>
    </citation>
    <scope>NUCLEOTIDE SEQUENCE</scope>
    <source>
        <strain evidence="1">Oxic1_3</strain>
    </source>
</reference>
<dbReference type="EMBL" id="KR029598">
    <property type="protein sequence ID" value="AKH47796.1"/>
    <property type="molecule type" value="Genomic_DNA"/>
</dbReference>
<proteinExistence type="predicted"/>
<protein>
    <submittedName>
        <fullName evidence="1">Uncharacterized protein</fullName>
    </submittedName>
</protein>